<keyword evidence="1 4" id="KW-0808">Transferase</keyword>
<sequence>MGSLSTLTIRDAAASDREAIQHLMLAAYVQYEAVMAPPRWEAYREGILAAVDNEKAIATLVAEQDGEIVGSVQMFVSSEAAYGRPELEIHTPIIRLLSVLPSARGQGVATELIIESVKRTIALGAPVLHLHTSDLMQSAVRLYERLGFERAYDKDFSNGENLVKSYRLPLHAKALEQLVSRASTREAEKRSS</sequence>
<keyword evidence="5" id="KW-1185">Reference proteome</keyword>
<evidence type="ECO:0000256" key="2">
    <source>
        <dbReference type="ARBA" id="ARBA00023315"/>
    </source>
</evidence>
<dbReference type="PANTHER" id="PTHR43877:SF2">
    <property type="entry name" value="AMINOALKYLPHOSPHONATE N-ACETYLTRANSFERASE-RELATED"/>
    <property type="match status" value="1"/>
</dbReference>
<evidence type="ECO:0000313" key="5">
    <source>
        <dbReference type="Proteomes" id="UP001597180"/>
    </source>
</evidence>
<dbReference type="PANTHER" id="PTHR43877">
    <property type="entry name" value="AMINOALKYLPHOSPHONATE N-ACETYLTRANSFERASE-RELATED-RELATED"/>
    <property type="match status" value="1"/>
</dbReference>
<proteinExistence type="predicted"/>
<dbReference type="Gene3D" id="3.40.630.30">
    <property type="match status" value="1"/>
</dbReference>
<dbReference type="InterPro" id="IPR016181">
    <property type="entry name" value="Acyl_CoA_acyltransferase"/>
</dbReference>
<dbReference type="GO" id="GO:0016746">
    <property type="term" value="F:acyltransferase activity"/>
    <property type="evidence" value="ECO:0007669"/>
    <property type="project" value="UniProtKB-KW"/>
</dbReference>
<dbReference type="InterPro" id="IPR000182">
    <property type="entry name" value="GNAT_dom"/>
</dbReference>
<dbReference type="InterPro" id="IPR050832">
    <property type="entry name" value="Bact_Acetyltransf"/>
</dbReference>
<dbReference type="RefSeq" id="WP_079910951.1">
    <property type="nucleotide sequence ID" value="NZ_BAABJG010000014.1"/>
</dbReference>
<dbReference type="CDD" id="cd04301">
    <property type="entry name" value="NAT_SF"/>
    <property type="match status" value="1"/>
</dbReference>
<accession>A0ABW3UVS0</accession>
<dbReference type="PROSITE" id="PS51186">
    <property type="entry name" value="GNAT"/>
    <property type="match status" value="1"/>
</dbReference>
<name>A0ABW3UVS0_9BACL</name>
<comment type="caution">
    <text evidence="4">The sequence shown here is derived from an EMBL/GenBank/DDBJ whole genome shotgun (WGS) entry which is preliminary data.</text>
</comment>
<evidence type="ECO:0000256" key="1">
    <source>
        <dbReference type="ARBA" id="ARBA00022679"/>
    </source>
</evidence>
<evidence type="ECO:0000313" key="4">
    <source>
        <dbReference type="EMBL" id="MFD1223690.1"/>
    </source>
</evidence>
<keyword evidence="2 4" id="KW-0012">Acyltransferase</keyword>
<dbReference type="Pfam" id="PF00583">
    <property type="entry name" value="Acetyltransf_1"/>
    <property type="match status" value="1"/>
</dbReference>
<protein>
    <submittedName>
        <fullName evidence="4">GNAT family N-acetyltransferase</fullName>
        <ecNumber evidence="4">2.3.-.-</ecNumber>
    </submittedName>
</protein>
<reference evidence="5" key="1">
    <citation type="journal article" date="2019" name="Int. J. Syst. Evol. Microbiol.">
        <title>The Global Catalogue of Microorganisms (GCM) 10K type strain sequencing project: providing services to taxonomists for standard genome sequencing and annotation.</title>
        <authorList>
            <consortium name="The Broad Institute Genomics Platform"/>
            <consortium name="The Broad Institute Genome Sequencing Center for Infectious Disease"/>
            <person name="Wu L."/>
            <person name="Ma J."/>
        </authorList>
    </citation>
    <scope>NUCLEOTIDE SEQUENCE [LARGE SCALE GENOMIC DNA]</scope>
    <source>
        <strain evidence="5">CCUG 53270</strain>
    </source>
</reference>
<dbReference type="SUPFAM" id="SSF55729">
    <property type="entry name" value="Acyl-CoA N-acyltransferases (Nat)"/>
    <property type="match status" value="1"/>
</dbReference>
<feature type="domain" description="N-acetyltransferase" evidence="3">
    <location>
        <begin position="7"/>
        <end position="169"/>
    </location>
</feature>
<evidence type="ECO:0000259" key="3">
    <source>
        <dbReference type="PROSITE" id="PS51186"/>
    </source>
</evidence>
<dbReference type="EMBL" id="JBHTLU010000036">
    <property type="protein sequence ID" value="MFD1223690.1"/>
    <property type="molecule type" value="Genomic_DNA"/>
</dbReference>
<organism evidence="4 5">
    <name type="scientific">Paenibacillus vulneris</name>
    <dbReference type="NCBI Taxonomy" id="1133364"/>
    <lineage>
        <taxon>Bacteria</taxon>
        <taxon>Bacillati</taxon>
        <taxon>Bacillota</taxon>
        <taxon>Bacilli</taxon>
        <taxon>Bacillales</taxon>
        <taxon>Paenibacillaceae</taxon>
        <taxon>Paenibacillus</taxon>
    </lineage>
</organism>
<dbReference type="EC" id="2.3.-.-" evidence="4"/>
<dbReference type="Proteomes" id="UP001597180">
    <property type="component" value="Unassembled WGS sequence"/>
</dbReference>
<gene>
    <name evidence="4" type="ORF">ACFQ4B_26565</name>
</gene>